<proteinExistence type="predicted"/>
<sequence length="81" mass="9315">MKKLQIVLEVEIDEDAIKEIQIEEDDNMTTEDYIDGIIVQENDNTDSGAIMILNEDEEYYDMNIGSCRTMKNPKIVSINTL</sequence>
<evidence type="ECO:0000313" key="2">
    <source>
        <dbReference type="Proteomes" id="UP000054874"/>
    </source>
</evidence>
<dbReference type="Proteomes" id="UP000054874">
    <property type="component" value="Unassembled WGS sequence"/>
</dbReference>
<accession>A0A0V8QAY7</accession>
<reference evidence="1 2" key="1">
    <citation type="submission" date="2015-11" db="EMBL/GenBank/DDBJ databases">
        <title>Butyribacter intestini gen. nov., sp. nov., a butyric acid-producing bacterium of the family Lachnospiraceae isolated from the human faeces.</title>
        <authorList>
            <person name="Zou Y."/>
            <person name="Xue W."/>
            <person name="Luo G."/>
            <person name="Lv M."/>
        </authorList>
    </citation>
    <scope>NUCLEOTIDE SEQUENCE [LARGE SCALE GENOMIC DNA]</scope>
    <source>
        <strain evidence="1 2">ACET-33324</strain>
    </source>
</reference>
<name>A0A0V8QAY7_9FIRM</name>
<gene>
    <name evidence="1" type="ORF">ASU35_15410</name>
</gene>
<comment type="caution">
    <text evidence="1">The sequence shown here is derived from an EMBL/GenBank/DDBJ whole genome shotgun (WGS) entry which is preliminary data.</text>
</comment>
<dbReference type="RefSeq" id="WP_058354034.1">
    <property type="nucleotide sequence ID" value="NZ_CABMMD010000203.1"/>
</dbReference>
<dbReference type="STRING" id="290052.ASU35_15410"/>
<keyword evidence="2" id="KW-1185">Reference proteome</keyword>
<evidence type="ECO:0000313" key="1">
    <source>
        <dbReference type="EMBL" id="KSV57728.1"/>
    </source>
</evidence>
<dbReference type="EMBL" id="LNAM01000203">
    <property type="protein sequence ID" value="KSV57728.1"/>
    <property type="molecule type" value="Genomic_DNA"/>
</dbReference>
<organism evidence="1 2">
    <name type="scientific">Acetivibrio ethanolgignens</name>
    <dbReference type="NCBI Taxonomy" id="290052"/>
    <lineage>
        <taxon>Bacteria</taxon>
        <taxon>Bacillati</taxon>
        <taxon>Bacillota</taxon>
        <taxon>Clostridia</taxon>
        <taxon>Eubacteriales</taxon>
        <taxon>Oscillospiraceae</taxon>
        <taxon>Acetivibrio</taxon>
    </lineage>
</organism>
<dbReference type="OrthoDB" id="9972109at2"/>
<protein>
    <submittedName>
        <fullName evidence="1">Uncharacterized protein</fullName>
    </submittedName>
</protein>
<dbReference type="AlphaFoldDB" id="A0A0V8QAY7"/>